<comment type="cofactor">
    <cofactor evidence="1">
        <name>Mg(2+)</name>
        <dbReference type="ChEBI" id="CHEBI:18420"/>
    </cofactor>
</comment>
<evidence type="ECO:0000256" key="3">
    <source>
        <dbReference type="ARBA" id="ARBA00022723"/>
    </source>
</evidence>
<dbReference type="PANTHER" id="PTHR19288">
    <property type="entry name" value="4-NITROPHENYLPHOSPHATASE-RELATED"/>
    <property type="match status" value="1"/>
</dbReference>
<dbReference type="InParanoid" id="H1XYB4"/>
<gene>
    <name evidence="6" type="ORF">Cabys_2526</name>
    <name evidence="7" type="ORF">Calab_3583</name>
</gene>
<reference evidence="6 9" key="2">
    <citation type="submission" date="2016-11" db="EMBL/GenBank/DDBJ databases">
        <title>Genomic analysis of Caldithrix abyssi and proposal of a novel bacterial phylum Caldithrichaeota.</title>
        <authorList>
            <person name="Kublanov I."/>
            <person name="Sigalova O."/>
            <person name="Gavrilov S."/>
            <person name="Lebedinsky A."/>
            <person name="Ivanova N."/>
            <person name="Daum C."/>
            <person name="Reddy T."/>
            <person name="Klenk H.P."/>
            <person name="Goker M."/>
            <person name="Reva O."/>
            <person name="Miroshnichenko M."/>
            <person name="Kyprides N."/>
            <person name="Woyke T."/>
            <person name="Gelfand M."/>
        </authorList>
    </citation>
    <scope>NUCLEOTIDE SEQUENCE [LARGE SCALE GENOMIC DNA]</scope>
    <source>
        <strain evidence="6 9">LF13</strain>
    </source>
</reference>
<dbReference type="Proteomes" id="UP000004671">
    <property type="component" value="Chromosome"/>
</dbReference>
<sequence length="258" mass="28760">MKIKGLLIDLDGVVYNDSQPIAGANETIRWLMHRNIPFRFVTNTTMKHRSTLVKKLNSMGINISADVLFSAAYAAAQYLKQFAKHRAMLLLTGDAKREFEGIEEDERDVDFVVLGDMGDDFTLEKINRAFNCLMSGAQLIALQKNRFWLSDQGYRIDAGAFVAMLEYAANVESILIGKPSARFFQLALDDLKLAGEEVLMIGDDVESDIMGAQRLGISTCLVKTGKFRQQDVDRAEVKPDHIIESIARLPALLQDAGL</sequence>
<dbReference type="Pfam" id="PF13344">
    <property type="entry name" value="Hydrolase_6"/>
    <property type="match status" value="1"/>
</dbReference>
<evidence type="ECO:0000256" key="5">
    <source>
        <dbReference type="ARBA" id="ARBA00039666"/>
    </source>
</evidence>
<proteinExistence type="inferred from homology"/>
<dbReference type="eggNOG" id="COG0647">
    <property type="taxonomic scope" value="Bacteria"/>
</dbReference>
<keyword evidence="4" id="KW-0460">Magnesium</keyword>
<dbReference type="HOGENOM" id="CLU_043473_4_2_0"/>
<dbReference type="EMBL" id="CP018099">
    <property type="protein sequence ID" value="APF19275.1"/>
    <property type="molecule type" value="Genomic_DNA"/>
</dbReference>
<dbReference type="GO" id="GO:0016791">
    <property type="term" value="F:phosphatase activity"/>
    <property type="evidence" value="ECO:0007669"/>
    <property type="project" value="InterPro"/>
</dbReference>
<evidence type="ECO:0000313" key="6">
    <source>
        <dbReference type="EMBL" id="APF19275.1"/>
    </source>
</evidence>
<dbReference type="Gene3D" id="3.40.50.1000">
    <property type="entry name" value="HAD superfamily/HAD-like"/>
    <property type="match status" value="2"/>
</dbReference>
<evidence type="ECO:0000256" key="2">
    <source>
        <dbReference type="ARBA" id="ARBA00007958"/>
    </source>
</evidence>
<dbReference type="EMBL" id="CM001402">
    <property type="protein sequence ID" value="EHO43181.1"/>
    <property type="molecule type" value="Genomic_DNA"/>
</dbReference>
<keyword evidence="8" id="KW-1185">Reference proteome</keyword>
<dbReference type="PANTHER" id="PTHR19288:SF46">
    <property type="entry name" value="HALOACID DEHALOGENASE-LIKE HYDROLASE DOMAIN-CONTAINING PROTEIN 2"/>
    <property type="match status" value="1"/>
</dbReference>
<dbReference type="KEGG" id="caby:Cabys_2526"/>
<dbReference type="GO" id="GO:0046872">
    <property type="term" value="F:metal ion binding"/>
    <property type="evidence" value="ECO:0007669"/>
    <property type="project" value="UniProtKB-KW"/>
</dbReference>
<keyword evidence="3" id="KW-0479">Metal-binding</keyword>
<evidence type="ECO:0000256" key="4">
    <source>
        <dbReference type="ARBA" id="ARBA00022842"/>
    </source>
</evidence>
<evidence type="ECO:0000313" key="7">
    <source>
        <dbReference type="EMBL" id="EHO43181.1"/>
    </source>
</evidence>
<dbReference type="SUPFAM" id="SSF56784">
    <property type="entry name" value="HAD-like"/>
    <property type="match status" value="1"/>
</dbReference>
<protein>
    <recommendedName>
        <fullName evidence="5">Haloacid dehalogenase-like hydrolase domain-containing protein 2</fullName>
    </recommendedName>
</protein>
<dbReference type="STRING" id="880073.Cabys_2526"/>
<dbReference type="PaxDb" id="880073-Calab_3583"/>
<reference evidence="7 8" key="1">
    <citation type="submission" date="2011-09" db="EMBL/GenBank/DDBJ databases">
        <title>The permanent draft genome of Caldithrix abyssi DSM 13497.</title>
        <authorList>
            <consortium name="US DOE Joint Genome Institute (JGI-PGF)"/>
            <person name="Lucas S."/>
            <person name="Han J."/>
            <person name="Lapidus A."/>
            <person name="Bruce D."/>
            <person name="Goodwin L."/>
            <person name="Pitluck S."/>
            <person name="Peters L."/>
            <person name="Kyrpides N."/>
            <person name="Mavromatis K."/>
            <person name="Ivanova N."/>
            <person name="Mikhailova N."/>
            <person name="Chertkov O."/>
            <person name="Detter J.C."/>
            <person name="Tapia R."/>
            <person name="Han C."/>
            <person name="Land M."/>
            <person name="Hauser L."/>
            <person name="Markowitz V."/>
            <person name="Cheng J.-F."/>
            <person name="Hugenholtz P."/>
            <person name="Woyke T."/>
            <person name="Wu D."/>
            <person name="Spring S."/>
            <person name="Brambilla E."/>
            <person name="Klenk H.-P."/>
            <person name="Eisen J.A."/>
        </authorList>
    </citation>
    <scope>NUCLEOTIDE SEQUENCE [LARGE SCALE GENOMIC DNA]</scope>
    <source>
        <strain evidence="7 8">DSM 13497</strain>
    </source>
</reference>
<comment type="similarity">
    <text evidence="2">Belongs to the HAD-like hydrolase superfamily.</text>
</comment>
<dbReference type="NCBIfam" id="TIGR01549">
    <property type="entry name" value="HAD-SF-IA-v1"/>
    <property type="match status" value="1"/>
</dbReference>
<evidence type="ECO:0000256" key="1">
    <source>
        <dbReference type="ARBA" id="ARBA00001946"/>
    </source>
</evidence>
<keyword evidence="7" id="KW-0378">Hydrolase</keyword>
<dbReference type="Pfam" id="PF13242">
    <property type="entry name" value="Hydrolase_like"/>
    <property type="match status" value="1"/>
</dbReference>
<dbReference type="InterPro" id="IPR006355">
    <property type="entry name" value="LHPP/HDHD2"/>
</dbReference>
<dbReference type="InterPro" id="IPR006357">
    <property type="entry name" value="HAD-SF_hydro_IIA"/>
</dbReference>
<organism evidence="7 8">
    <name type="scientific">Caldithrix abyssi DSM 13497</name>
    <dbReference type="NCBI Taxonomy" id="880073"/>
    <lineage>
        <taxon>Bacteria</taxon>
        <taxon>Pseudomonadati</taxon>
        <taxon>Calditrichota</taxon>
        <taxon>Calditrichia</taxon>
        <taxon>Calditrichales</taxon>
        <taxon>Calditrichaceae</taxon>
        <taxon>Caldithrix</taxon>
    </lineage>
</organism>
<dbReference type="Proteomes" id="UP000183868">
    <property type="component" value="Chromosome"/>
</dbReference>
<dbReference type="FunCoup" id="H1XYB4">
    <property type="interactions" value="434"/>
</dbReference>
<dbReference type="NCBIfam" id="TIGR01458">
    <property type="entry name" value="HAD-SF-IIA-hyp3"/>
    <property type="match status" value="1"/>
</dbReference>
<evidence type="ECO:0000313" key="8">
    <source>
        <dbReference type="Proteomes" id="UP000004671"/>
    </source>
</evidence>
<dbReference type="AlphaFoldDB" id="H1XYB4"/>
<dbReference type="InterPro" id="IPR006439">
    <property type="entry name" value="HAD-SF_hydro_IA"/>
</dbReference>
<evidence type="ECO:0000313" key="9">
    <source>
        <dbReference type="Proteomes" id="UP000183868"/>
    </source>
</evidence>
<dbReference type="InterPro" id="IPR023214">
    <property type="entry name" value="HAD_sf"/>
</dbReference>
<dbReference type="OrthoDB" id="148966at2"/>
<dbReference type="GO" id="GO:0005737">
    <property type="term" value="C:cytoplasm"/>
    <property type="evidence" value="ECO:0007669"/>
    <property type="project" value="TreeGrafter"/>
</dbReference>
<dbReference type="NCBIfam" id="TIGR01460">
    <property type="entry name" value="HAD-SF-IIA"/>
    <property type="match status" value="1"/>
</dbReference>
<dbReference type="RefSeq" id="WP_006930714.1">
    <property type="nucleotide sequence ID" value="NZ_CM001402.1"/>
</dbReference>
<name>H1XYB4_CALAY</name>
<accession>H1XYB4</accession>
<dbReference type="InterPro" id="IPR036412">
    <property type="entry name" value="HAD-like_sf"/>
</dbReference>